<organism evidence="6">
    <name type="scientific">Fagus sylvatica</name>
    <name type="common">Beechnut</name>
    <dbReference type="NCBI Taxonomy" id="28930"/>
    <lineage>
        <taxon>Eukaryota</taxon>
        <taxon>Viridiplantae</taxon>
        <taxon>Streptophyta</taxon>
        <taxon>Embryophyta</taxon>
        <taxon>Tracheophyta</taxon>
        <taxon>Spermatophyta</taxon>
        <taxon>Magnoliopsida</taxon>
        <taxon>eudicotyledons</taxon>
        <taxon>Gunneridae</taxon>
        <taxon>Pentapetalae</taxon>
        <taxon>rosids</taxon>
        <taxon>fabids</taxon>
        <taxon>Fagales</taxon>
        <taxon>Fagaceae</taxon>
        <taxon>Fagus</taxon>
    </lineage>
</organism>
<protein>
    <recommendedName>
        <fullName evidence="5">ACB domain-containing protein</fullName>
    </recommendedName>
</protein>
<comment type="similarity">
    <text evidence="1">Belongs to the ACBP family.</text>
</comment>
<dbReference type="InterPro" id="IPR000582">
    <property type="entry name" value="Acyl-CoA-binding_protein"/>
</dbReference>
<reference evidence="6" key="1">
    <citation type="submission" date="2018-02" db="EMBL/GenBank/DDBJ databases">
        <authorList>
            <person name="Cohen D.B."/>
            <person name="Kent A.D."/>
        </authorList>
    </citation>
    <scope>NUCLEOTIDE SEQUENCE</scope>
</reference>
<feature type="compositionally biased region" description="Basic and acidic residues" evidence="3">
    <location>
        <begin position="34"/>
        <end position="44"/>
    </location>
</feature>
<sequence>MELILQLLTIGLLLSLLLALAILLPEDSAGEKKHARSCNDHVTEKSVSVTPEPKLGVEPKNRGSESEGVVEVVEKIVQGDDDNINKSEPVIEKLEIHESVCEGCDCESPKVENLVDDSHKKERLREIEFEKNGNDFVKDLEDDWEWEGIERTELEKDFGAAVAFVGSSYNADRVSSLGSELKVHLYGLHKIATQGPCYEPQPMALKLSARAKWNAWQRLGNMSPEMAMEEYISVLSGSIPESMQDDFVGDHKHVLEEVEAFRKLASDLKTFPPMQPGAVDERKLEIKTCLEGLDVNAFGVQTP</sequence>
<accession>A0A2N9IUK9</accession>
<dbReference type="AlphaFoldDB" id="A0A2N9IUK9"/>
<dbReference type="GO" id="GO:0006631">
    <property type="term" value="P:fatty acid metabolic process"/>
    <property type="evidence" value="ECO:0007669"/>
    <property type="project" value="TreeGrafter"/>
</dbReference>
<proteinExistence type="inferred from homology"/>
<gene>
    <name evidence="6" type="ORF">FSB_LOCUS55735</name>
</gene>
<feature type="domain" description="ACB" evidence="5">
    <location>
        <begin position="154"/>
        <end position="244"/>
    </location>
</feature>
<evidence type="ECO:0000313" key="6">
    <source>
        <dbReference type="EMBL" id="SPD27853.1"/>
    </source>
</evidence>
<evidence type="ECO:0000256" key="1">
    <source>
        <dbReference type="ARBA" id="ARBA00005567"/>
    </source>
</evidence>
<dbReference type="PANTHER" id="PTHR23310">
    <property type="entry name" value="ACYL-COA-BINDING PROTEIN, ACBP"/>
    <property type="match status" value="1"/>
</dbReference>
<feature type="signal peptide" evidence="4">
    <location>
        <begin position="1"/>
        <end position="19"/>
    </location>
</feature>
<dbReference type="PANTHER" id="PTHR23310:SF105">
    <property type="entry name" value="ACYL-COA-BINDING DOMAIN-CONTAINING PROTEIN 5"/>
    <property type="match status" value="1"/>
</dbReference>
<keyword evidence="4" id="KW-0732">Signal</keyword>
<feature type="region of interest" description="Disordered" evidence="3">
    <location>
        <begin position="34"/>
        <end position="63"/>
    </location>
</feature>
<feature type="chain" id="PRO_5014899483" description="ACB domain-containing protein" evidence="4">
    <location>
        <begin position="20"/>
        <end position="303"/>
    </location>
</feature>
<dbReference type="PROSITE" id="PS51228">
    <property type="entry name" value="ACB_2"/>
    <property type="match status" value="1"/>
</dbReference>
<evidence type="ECO:0000256" key="4">
    <source>
        <dbReference type="SAM" id="SignalP"/>
    </source>
</evidence>
<name>A0A2N9IUK9_FAGSY</name>
<keyword evidence="2" id="KW-0446">Lipid-binding</keyword>
<evidence type="ECO:0000256" key="3">
    <source>
        <dbReference type="SAM" id="MobiDB-lite"/>
    </source>
</evidence>
<dbReference type="InterPro" id="IPR035984">
    <property type="entry name" value="Acyl-CoA-binding_sf"/>
</dbReference>
<dbReference type="InterPro" id="IPR014352">
    <property type="entry name" value="FERM/acyl-CoA-bd_prot_sf"/>
</dbReference>
<evidence type="ECO:0000256" key="2">
    <source>
        <dbReference type="ARBA" id="ARBA00023121"/>
    </source>
</evidence>
<dbReference type="GO" id="GO:0000062">
    <property type="term" value="F:fatty-acyl-CoA binding"/>
    <property type="evidence" value="ECO:0007669"/>
    <property type="project" value="InterPro"/>
</dbReference>
<dbReference type="Pfam" id="PF00887">
    <property type="entry name" value="ACBP"/>
    <property type="match status" value="1"/>
</dbReference>
<dbReference type="SUPFAM" id="SSF47027">
    <property type="entry name" value="Acyl-CoA binding protein"/>
    <property type="match status" value="1"/>
</dbReference>
<dbReference type="Gene3D" id="1.20.80.10">
    <property type="match status" value="1"/>
</dbReference>
<evidence type="ECO:0000259" key="5">
    <source>
        <dbReference type="PROSITE" id="PS51228"/>
    </source>
</evidence>
<dbReference type="EMBL" id="OIVN01006210">
    <property type="protein sequence ID" value="SPD27853.1"/>
    <property type="molecule type" value="Genomic_DNA"/>
</dbReference>